<dbReference type="InterPro" id="IPR036590">
    <property type="entry name" value="SRAP-like"/>
</dbReference>
<proteinExistence type="inferred from homology"/>
<dbReference type="RefSeq" id="WP_183770813.1">
    <property type="nucleotide sequence ID" value="NZ_JACIDK010000002.1"/>
</dbReference>
<evidence type="ECO:0000256" key="8">
    <source>
        <dbReference type="RuleBase" id="RU364100"/>
    </source>
</evidence>
<comment type="caution">
    <text evidence="9">The sequence shown here is derived from an EMBL/GenBank/DDBJ whole genome shotgun (WGS) entry which is preliminary data.</text>
</comment>
<evidence type="ECO:0000256" key="3">
    <source>
        <dbReference type="ARBA" id="ARBA00022763"/>
    </source>
</evidence>
<keyword evidence="4 8" id="KW-0378">Hydrolase</keyword>
<evidence type="ECO:0000313" key="9">
    <source>
        <dbReference type="EMBL" id="MBB3890568.1"/>
    </source>
</evidence>
<evidence type="ECO:0000256" key="4">
    <source>
        <dbReference type="ARBA" id="ARBA00022801"/>
    </source>
</evidence>
<comment type="similarity">
    <text evidence="1 8">Belongs to the SOS response-associated peptidase family.</text>
</comment>
<dbReference type="InterPro" id="IPR003738">
    <property type="entry name" value="SRAP"/>
</dbReference>
<keyword evidence="10" id="KW-1185">Reference proteome</keyword>
<dbReference type="GO" id="GO:0003697">
    <property type="term" value="F:single-stranded DNA binding"/>
    <property type="evidence" value="ECO:0007669"/>
    <property type="project" value="InterPro"/>
</dbReference>
<dbReference type="SUPFAM" id="SSF143081">
    <property type="entry name" value="BB1717-like"/>
    <property type="match status" value="1"/>
</dbReference>
<evidence type="ECO:0000256" key="7">
    <source>
        <dbReference type="ARBA" id="ARBA00023239"/>
    </source>
</evidence>
<name>A0A839ZWX9_9CAUL</name>
<keyword evidence="5" id="KW-0190">Covalent protein-DNA linkage</keyword>
<evidence type="ECO:0000256" key="5">
    <source>
        <dbReference type="ARBA" id="ARBA00023124"/>
    </source>
</evidence>
<evidence type="ECO:0000256" key="2">
    <source>
        <dbReference type="ARBA" id="ARBA00022670"/>
    </source>
</evidence>
<keyword evidence="3" id="KW-0227">DNA damage</keyword>
<dbReference type="Pfam" id="PF02586">
    <property type="entry name" value="SRAP"/>
    <property type="match status" value="1"/>
</dbReference>
<accession>A0A839ZWX9</accession>
<organism evidence="9 10">
    <name type="scientific">Phenylobacterium haematophilum</name>
    <dbReference type="NCBI Taxonomy" id="98513"/>
    <lineage>
        <taxon>Bacteria</taxon>
        <taxon>Pseudomonadati</taxon>
        <taxon>Pseudomonadota</taxon>
        <taxon>Alphaproteobacteria</taxon>
        <taxon>Caulobacterales</taxon>
        <taxon>Caulobacteraceae</taxon>
        <taxon>Phenylobacterium</taxon>
    </lineage>
</organism>
<evidence type="ECO:0000256" key="1">
    <source>
        <dbReference type="ARBA" id="ARBA00008136"/>
    </source>
</evidence>
<dbReference type="EC" id="3.4.-.-" evidence="8"/>
<evidence type="ECO:0000256" key="6">
    <source>
        <dbReference type="ARBA" id="ARBA00023125"/>
    </source>
</evidence>
<evidence type="ECO:0000313" key="10">
    <source>
        <dbReference type="Proteomes" id="UP000530564"/>
    </source>
</evidence>
<sequence>MCNLYTVRKSAAEIAAHFGTDVPTGFNTPEEVVRGRPGLVIREHEGRRVLESMAWGFPRHSKNKRTGAPNKPTPVNNIADLENFMWRGIAPKPFHRCLIPLTAFAEAEGPDGAKTRTWFSVKDQPIFAWAGMWRSSDEWGPVYSGLMTDCNEAIRPVHDRMPVLLHVDEYERWLHGTLDDVVSFRDRCFPDELIETRRTDELWVARKPMISPQPSPTLL</sequence>
<dbReference type="GO" id="GO:0006508">
    <property type="term" value="P:proteolysis"/>
    <property type="evidence" value="ECO:0007669"/>
    <property type="project" value="UniProtKB-KW"/>
</dbReference>
<dbReference type="Gene3D" id="3.90.1680.10">
    <property type="entry name" value="SOS response associated peptidase-like"/>
    <property type="match status" value="1"/>
</dbReference>
<dbReference type="PANTHER" id="PTHR13604:SF0">
    <property type="entry name" value="ABASIC SITE PROCESSING PROTEIN HMCES"/>
    <property type="match status" value="1"/>
</dbReference>
<dbReference type="GO" id="GO:0016829">
    <property type="term" value="F:lyase activity"/>
    <property type="evidence" value="ECO:0007669"/>
    <property type="project" value="UniProtKB-KW"/>
</dbReference>
<dbReference type="GO" id="GO:0008233">
    <property type="term" value="F:peptidase activity"/>
    <property type="evidence" value="ECO:0007669"/>
    <property type="project" value="UniProtKB-KW"/>
</dbReference>
<dbReference type="GO" id="GO:0106300">
    <property type="term" value="P:protein-DNA covalent cross-linking repair"/>
    <property type="evidence" value="ECO:0007669"/>
    <property type="project" value="InterPro"/>
</dbReference>
<dbReference type="PANTHER" id="PTHR13604">
    <property type="entry name" value="DC12-RELATED"/>
    <property type="match status" value="1"/>
</dbReference>
<keyword evidence="6" id="KW-0238">DNA-binding</keyword>
<dbReference type="Proteomes" id="UP000530564">
    <property type="component" value="Unassembled WGS sequence"/>
</dbReference>
<reference evidence="9 10" key="1">
    <citation type="submission" date="2020-08" db="EMBL/GenBank/DDBJ databases">
        <title>Genomic Encyclopedia of Type Strains, Phase IV (KMG-IV): sequencing the most valuable type-strain genomes for metagenomic binning, comparative biology and taxonomic classification.</title>
        <authorList>
            <person name="Goeker M."/>
        </authorList>
    </citation>
    <scope>NUCLEOTIDE SEQUENCE [LARGE SCALE GENOMIC DNA]</scope>
    <source>
        <strain evidence="9 10">DSM 21793</strain>
    </source>
</reference>
<dbReference type="AlphaFoldDB" id="A0A839ZWX9"/>
<gene>
    <name evidence="9" type="ORF">GGQ61_001285</name>
</gene>
<keyword evidence="2 8" id="KW-0645">Protease</keyword>
<keyword evidence="7" id="KW-0456">Lyase</keyword>
<dbReference type="EMBL" id="JACIDK010000002">
    <property type="protein sequence ID" value="MBB3890568.1"/>
    <property type="molecule type" value="Genomic_DNA"/>
</dbReference>
<protein>
    <recommendedName>
        <fullName evidence="8">Abasic site processing protein</fullName>
        <ecNumber evidence="8">3.4.-.-</ecNumber>
    </recommendedName>
</protein>